<protein>
    <submittedName>
        <fullName evidence="1">Uncharacterized protein</fullName>
    </submittedName>
</protein>
<dbReference type="EMBL" id="JBFOLJ010000002">
    <property type="protein sequence ID" value="KAL2551299.1"/>
    <property type="molecule type" value="Genomic_DNA"/>
</dbReference>
<gene>
    <name evidence="1" type="ORF">Fot_04918</name>
</gene>
<evidence type="ECO:0000313" key="2">
    <source>
        <dbReference type="Proteomes" id="UP001604277"/>
    </source>
</evidence>
<dbReference type="Proteomes" id="UP001604277">
    <property type="component" value="Unassembled WGS sequence"/>
</dbReference>
<sequence>MDRIEYSICKKQSSHFKDNIISFITKLGSKIESVIGLSMDPLERSYEVGRLISVNVSGSYWLYTLMGSEFMVRVERYLLLVNEFSLFFSIPKLQMSSNSATPNNINELVLVFIDFLLEVLAKFDWRESYLKGQNQILQTELKLLIAYLGDTPSQAIELEETKSILTDIEALVNEVGSFLYFGVFHQVSSPGD</sequence>
<keyword evidence="2" id="KW-1185">Reference proteome</keyword>
<comment type="caution">
    <text evidence="1">The sequence shown here is derived from an EMBL/GenBank/DDBJ whole genome shotgun (WGS) entry which is preliminary data.</text>
</comment>
<proteinExistence type="predicted"/>
<organism evidence="1 2">
    <name type="scientific">Forsythia ovata</name>
    <dbReference type="NCBI Taxonomy" id="205694"/>
    <lineage>
        <taxon>Eukaryota</taxon>
        <taxon>Viridiplantae</taxon>
        <taxon>Streptophyta</taxon>
        <taxon>Embryophyta</taxon>
        <taxon>Tracheophyta</taxon>
        <taxon>Spermatophyta</taxon>
        <taxon>Magnoliopsida</taxon>
        <taxon>eudicotyledons</taxon>
        <taxon>Gunneridae</taxon>
        <taxon>Pentapetalae</taxon>
        <taxon>asterids</taxon>
        <taxon>lamiids</taxon>
        <taxon>Lamiales</taxon>
        <taxon>Oleaceae</taxon>
        <taxon>Forsythieae</taxon>
        <taxon>Forsythia</taxon>
    </lineage>
</organism>
<dbReference type="AlphaFoldDB" id="A0ABD1WNQ2"/>
<accession>A0ABD1WNQ2</accession>
<evidence type="ECO:0000313" key="1">
    <source>
        <dbReference type="EMBL" id="KAL2551299.1"/>
    </source>
</evidence>
<name>A0ABD1WNQ2_9LAMI</name>
<reference evidence="2" key="1">
    <citation type="submission" date="2024-07" db="EMBL/GenBank/DDBJ databases">
        <title>Two chromosome-level genome assemblies of Korean endemic species Abeliophyllum distichum and Forsythia ovata (Oleaceae).</title>
        <authorList>
            <person name="Jang H."/>
        </authorList>
    </citation>
    <scope>NUCLEOTIDE SEQUENCE [LARGE SCALE GENOMIC DNA]</scope>
</reference>